<dbReference type="OrthoDB" id="7821105at2"/>
<evidence type="ECO:0000313" key="4">
    <source>
        <dbReference type="Proteomes" id="UP000028715"/>
    </source>
</evidence>
<dbReference type="STRING" id="362418.IW19_07770"/>
<sequence>MLFDYKYSGSTIVNNTSTSTGMSFSPDTLREPTFFVGKLNQKIAFREAISALHDVVISDLRFFPKDKEEYKLWAAEQEKLWLSDYMADFQIENVRARIQELKEELSAVQKEKRTVMGPFNKAKSAYFDYLYKNDKDAWFVLDPVITVHPDEVFFECFSKDESSYGKLSCNYNIFTEISDFKCGTTNIDYSEGLYNEFQKIRNYKDTEFKIDPSGFEAKTTNEQVYKEVKIDLPDSWVRGFLQVSSAMTLPATVLDLHPMDIFSLCQYLRRFKEKKGPRALRFVLEPDKPIKAVFEPSYDEITFHRSIFQGNEAKTIRIWGRRRLLILERLIPIARNFKVVLLGSGLPSFFIADLGDMSYTLGLSGWTKNDWSTAGNFDLMAPRTNVDLFTQEKVFNALKENWFESSDNLAKKLNLDPSVVSASLTAYTQAGRVIYDLNLGVYRVRELTQEPLNMKALRFASPQEEVANQYITENRVKITSNVNGDKLQIKGKVTDKNYTYDTMAVLDKDNRLIEGYCECSFYKSNQLKKGPCEHILATRMALHAKAAV</sequence>
<dbReference type="EMBL" id="JPRL01000001">
    <property type="protein sequence ID" value="KFF05425.1"/>
    <property type="molecule type" value="Genomic_DNA"/>
</dbReference>
<protein>
    <recommendedName>
        <fullName evidence="2">SWIM-type domain-containing protein</fullName>
    </recommendedName>
</protein>
<name>A0A085ZLW1_9FLAO</name>
<keyword evidence="1" id="KW-0862">Zinc</keyword>
<reference evidence="3 4" key="1">
    <citation type="submission" date="2014-07" db="EMBL/GenBank/DDBJ databases">
        <title>Genome of Flavobacterium reichenbachii LMG 25512.</title>
        <authorList>
            <person name="Stropko S.J."/>
            <person name="Pipes S.E."/>
            <person name="Newman J.D."/>
        </authorList>
    </citation>
    <scope>NUCLEOTIDE SEQUENCE [LARGE SCALE GENOMIC DNA]</scope>
    <source>
        <strain evidence="3 4">LMG 25512</strain>
    </source>
</reference>
<keyword evidence="1" id="KW-0479">Metal-binding</keyword>
<organism evidence="3 4">
    <name type="scientific">Flavobacterium reichenbachii</name>
    <dbReference type="NCBI Taxonomy" id="362418"/>
    <lineage>
        <taxon>Bacteria</taxon>
        <taxon>Pseudomonadati</taxon>
        <taxon>Bacteroidota</taxon>
        <taxon>Flavobacteriia</taxon>
        <taxon>Flavobacteriales</taxon>
        <taxon>Flavobacteriaceae</taxon>
        <taxon>Flavobacterium</taxon>
    </lineage>
</organism>
<dbReference type="Proteomes" id="UP000028715">
    <property type="component" value="Unassembled WGS sequence"/>
</dbReference>
<evidence type="ECO:0000256" key="1">
    <source>
        <dbReference type="PROSITE-ProRule" id="PRU00325"/>
    </source>
</evidence>
<dbReference type="PROSITE" id="PS50966">
    <property type="entry name" value="ZF_SWIM"/>
    <property type="match status" value="1"/>
</dbReference>
<evidence type="ECO:0000313" key="3">
    <source>
        <dbReference type="EMBL" id="KFF05425.1"/>
    </source>
</evidence>
<accession>A0A085ZLW1</accession>
<comment type="caution">
    <text evidence="3">The sequence shown here is derived from an EMBL/GenBank/DDBJ whole genome shotgun (WGS) entry which is preliminary data.</text>
</comment>
<dbReference type="AlphaFoldDB" id="A0A085ZLW1"/>
<dbReference type="GO" id="GO:0008270">
    <property type="term" value="F:zinc ion binding"/>
    <property type="evidence" value="ECO:0007669"/>
    <property type="project" value="UniProtKB-KW"/>
</dbReference>
<proteinExistence type="predicted"/>
<dbReference type="InterPro" id="IPR007527">
    <property type="entry name" value="Znf_SWIM"/>
</dbReference>
<gene>
    <name evidence="3" type="ORF">IW19_07770</name>
</gene>
<keyword evidence="4" id="KW-1185">Reference proteome</keyword>
<keyword evidence="1" id="KW-0863">Zinc-finger</keyword>
<evidence type="ECO:0000259" key="2">
    <source>
        <dbReference type="PROSITE" id="PS50966"/>
    </source>
</evidence>
<dbReference type="eggNOG" id="COG2345">
    <property type="taxonomic scope" value="Bacteria"/>
</dbReference>
<feature type="domain" description="SWIM-type" evidence="2">
    <location>
        <begin position="502"/>
        <end position="543"/>
    </location>
</feature>
<dbReference type="RefSeq" id="WP_035682826.1">
    <property type="nucleotide sequence ID" value="NZ_JPRL01000001.1"/>
</dbReference>